<dbReference type="Gene3D" id="1.20.58.390">
    <property type="entry name" value="Neurotransmitter-gated ion-channel transmembrane domain"/>
    <property type="match status" value="1"/>
</dbReference>
<keyword evidence="2 5" id="KW-0812">Transmembrane</keyword>
<dbReference type="PANTHER" id="PTHR18945">
    <property type="entry name" value="NEUROTRANSMITTER GATED ION CHANNEL"/>
    <property type="match status" value="1"/>
</dbReference>
<evidence type="ECO:0000256" key="6">
    <source>
        <dbReference type="SAM" id="SignalP"/>
    </source>
</evidence>
<dbReference type="EMBL" id="NEDP02003577">
    <property type="protein sequence ID" value="OWF48381.1"/>
    <property type="molecule type" value="Genomic_DNA"/>
</dbReference>
<keyword evidence="9" id="KW-0675">Receptor</keyword>
<keyword evidence="10" id="KW-1185">Reference proteome</keyword>
<dbReference type="OrthoDB" id="6123091at2759"/>
<dbReference type="Gene3D" id="2.70.170.10">
    <property type="entry name" value="Neurotransmitter-gated ion-channel ligand-binding domain"/>
    <property type="match status" value="1"/>
</dbReference>
<dbReference type="PRINTS" id="PR00252">
    <property type="entry name" value="NRIONCHANNEL"/>
</dbReference>
<feature type="domain" description="Neurotransmitter-gated ion-channel transmembrane" evidence="8">
    <location>
        <begin position="235"/>
        <end position="451"/>
    </location>
</feature>
<evidence type="ECO:0000256" key="5">
    <source>
        <dbReference type="SAM" id="Phobius"/>
    </source>
</evidence>
<dbReference type="Pfam" id="PF02932">
    <property type="entry name" value="Neur_chan_memb"/>
    <property type="match status" value="1"/>
</dbReference>
<dbReference type="SUPFAM" id="SSF90112">
    <property type="entry name" value="Neurotransmitter-gated ion-channel transmembrane pore"/>
    <property type="match status" value="1"/>
</dbReference>
<dbReference type="CDD" id="cd19051">
    <property type="entry name" value="LGIC_TM_cation"/>
    <property type="match status" value="1"/>
</dbReference>
<evidence type="ECO:0000256" key="4">
    <source>
        <dbReference type="ARBA" id="ARBA00023136"/>
    </source>
</evidence>
<comment type="subcellular location">
    <subcellularLocation>
        <location evidence="1">Membrane</location>
        <topology evidence="1">Multi-pass membrane protein</topology>
    </subcellularLocation>
</comment>
<dbReference type="InterPro" id="IPR038050">
    <property type="entry name" value="Neuro_actylchol_rec"/>
</dbReference>
<sequence>MGRFAMMLYFLVGCYGSCIGQTYSDMDRLHQNLTSRYNKNIRPTESLKEPTLVEMGFSLIHIKEFEEKPSRLGIIGMLMFEWRDCNMVWDHRKYGGIKTFLIPQNDVWKPELFLGNAFSSIQPLGFDRLNIRVRSDGMMSWIPANVYETPCKADITYYPFDEHTCSLYFVPWMYLPKTELVLYNKTAKPDTYMYSKSGQWELIDTGIRVNTGVSIQEFIVTIKFRRRPLFNIVNILIPASVIGLLITLVFLLPAESGERVGFSITVLLALTVFLTIVSESLPNTSDPNIPRISYLLAGDLVISTLATLCTVLGLRLHHKPEANKVPMWLQYFTCAICWSCKVSRRNISNLDRSQTNSSGLSDIYHRGNFKVKEDYTRNDKELDDLKQKSPRSTTREDILMTNQTEVSRYQKDAAHDDVIRTDTVTWKHIASFFDAFCFVFFLLLVVIKNVFALAAYNGY</sequence>
<evidence type="ECO:0000256" key="1">
    <source>
        <dbReference type="ARBA" id="ARBA00004141"/>
    </source>
</evidence>
<dbReference type="Proteomes" id="UP000242188">
    <property type="component" value="Unassembled WGS sequence"/>
</dbReference>
<feature type="transmembrane region" description="Helical" evidence="5">
    <location>
        <begin position="260"/>
        <end position="277"/>
    </location>
</feature>
<dbReference type="AlphaFoldDB" id="A0A210QIF5"/>
<name>A0A210QIF5_MIZYE</name>
<dbReference type="SUPFAM" id="SSF63712">
    <property type="entry name" value="Nicotinic receptor ligand binding domain-like"/>
    <property type="match status" value="1"/>
</dbReference>
<dbReference type="STRING" id="6573.A0A210QIF5"/>
<keyword evidence="3 5" id="KW-1133">Transmembrane helix</keyword>
<feature type="transmembrane region" description="Helical" evidence="5">
    <location>
        <begin position="292"/>
        <end position="314"/>
    </location>
</feature>
<organism evidence="9 10">
    <name type="scientific">Mizuhopecten yessoensis</name>
    <name type="common">Japanese scallop</name>
    <name type="synonym">Patinopecten yessoensis</name>
    <dbReference type="NCBI Taxonomy" id="6573"/>
    <lineage>
        <taxon>Eukaryota</taxon>
        <taxon>Metazoa</taxon>
        <taxon>Spiralia</taxon>
        <taxon>Lophotrochozoa</taxon>
        <taxon>Mollusca</taxon>
        <taxon>Bivalvia</taxon>
        <taxon>Autobranchia</taxon>
        <taxon>Pteriomorphia</taxon>
        <taxon>Pectinida</taxon>
        <taxon>Pectinoidea</taxon>
        <taxon>Pectinidae</taxon>
        <taxon>Mizuhopecten</taxon>
    </lineage>
</organism>
<feature type="transmembrane region" description="Helical" evidence="5">
    <location>
        <begin position="435"/>
        <end position="456"/>
    </location>
</feature>
<feature type="signal peptide" evidence="6">
    <location>
        <begin position="1"/>
        <end position="16"/>
    </location>
</feature>
<feature type="chain" id="PRO_5012939456" evidence="6">
    <location>
        <begin position="17"/>
        <end position="459"/>
    </location>
</feature>
<dbReference type="InterPro" id="IPR006029">
    <property type="entry name" value="Neurotrans-gated_channel_TM"/>
</dbReference>
<dbReference type="GO" id="GO:0004888">
    <property type="term" value="F:transmembrane signaling receptor activity"/>
    <property type="evidence" value="ECO:0007669"/>
    <property type="project" value="InterPro"/>
</dbReference>
<accession>A0A210QIF5</accession>
<dbReference type="FunFam" id="2.70.170.10:FF:000028">
    <property type="entry name" value="AcetylCholine Receptor"/>
    <property type="match status" value="1"/>
</dbReference>
<evidence type="ECO:0000259" key="8">
    <source>
        <dbReference type="Pfam" id="PF02932"/>
    </source>
</evidence>
<dbReference type="Pfam" id="PF02931">
    <property type="entry name" value="Neur_chan_LBD"/>
    <property type="match status" value="1"/>
</dbReference>
<comment type="caution">
    <text evidence="9">The sequence shown here is derived from an EMBL/GenBank/DDBJ whole genome shotgun (WGS) entry which is preliminary data.</text>
</comment>
<dbReference type="GO" id="GO:0016020">
    <property type="term" value="C:membrane"/>
    <property type="evidence" value="ECO:0007669"/>
    <property type="project" value="UniProtKB-SubCell"/>
</dbReference>
<keyword evidence="4 5" id="KW-0472">Membrane</keyword>
<feature type="domain" description="Neurotransmitter-gated ion-channel ligand-binding" evidence="7">
    <location>
        <begin position="27"/>
        <end position="228"/>
    </location>
</feature>
<feature type="transmembrane region" description="Helical" evidence="5">
    <location>
        <begin position="229"/>
        <end position="253"/>
    </location>
</feature>
<dbReference type="InterPro" id="IPR036734">
    <property type="entry name" value="Neur_chan_lig-bd_sf"/>
</dbReference>
<dbReference type="GO" id="GO:0005230">
    <property type="term" value="F:extracellular ligand-gated monoatomic ion channel activity"/>
    <property type="evidence" value="ECO:0007669"/>
    <property type="project" value="InterPro"/>
</dbReference>
<dbReference type="InterPro" id="IPR036719">
    <property type="entry name" value="Neuro-gated_channel_TM_sf"/>
</dbReference>
<dbReference type="InterPro" id="IPR006202">
    <property type="entry name" value="Neur_chan_lig-bd"/>
</dbReference>
<dbReference type="CDD" id="cd18989">
    <property type="entry name" value="LGIC_ECD_cation"/>
    <property type="match status" value="1"/>
</dbReference>
<keyword evidence="6" id="KW-0732">Signal</keyword>
<evidence type="ECO:0000313" key="9">
    <source>
        <dbReference type="EMBL" id="OWF48381.1"/>
    </source>
</evidence>
<evidence type="ECO:0000259" key="7">
    <source>
        <dbReference type="Pfam" id="PF02931"/>
    </source>
</evidence>
<evidence type="ECO:0000256" key="2">
    <source>
        <dbReference type="ARBA" id="ARBA00022692"/>
    </source>
</evidence>
<protein>
    <submittedName>
        <fullName evidence="9">Neuronal acetylcholine receptor subunit alpha-6</fullName>
    </submittedName>
</protein>
<reference evidence="9 10" key="1">
    <citation type="journal article" date="2017" name="Nat. Ecol. Evol.">
        <title>Scallop genome provides insights into evolution of bilaterian karyotype and development.</title>
        <authorList>
            <person name="Wang S."/>
            <person name="Zhang J."/>
            <person name="Jiao W."/>
            <person name="Li J."/>
            <person name="Xun X."/>
            <person name="Sun Y."/>
            <person name="Guo X."/>
            <person name="Huan P."/>
            <person name="Dong B."/>
            <person name="Zhang L."/>
            <person name="Hu X."/>
            <person name="Sun X."/>
            <person name="Wang J."/>
            <person name="Zhao C."/>
            <person name="Wang Y."/>
            <person name="Wang D."/>
            <person name="Huang X."/>
            <person name="Wang R."/>
            <person name="Lv J."/>
            <person name="Li Y."/>
            <person name="Zhang Z."/>
            <person name="Liu B."/>
            <person name="Lu W."/>
            <person name="Hui Y."/>
            <person name="Liang J."/>
            <person name="Zhou Z."/>
            <person name="Hou R."/>
            <person name="Li X."/>
            <person name="Liu Y."/>
            <person name="Li H."/>
            <person name="Ning X."/>
            <person name="Lin Y."/>
            <person name="Zhao L."/>
            <person name="Xing Q."/>
            <person name="Dou J."/>
            <person name="Li Y."/>
            <person name="Mao J."/>
            <person name="Guo H."/>
            <person name="Dou H."/>
            <person name="Li T."/>
            <person name="Mu C."/>
            <person name="Jiang W."/>
            <person name="Fu Q."/>
            <person name="Fu X."/>
            <person name="Miao Y."/>
            <person name="Liu J."/>
            <person name="Yu Q."/>
            <person name="Li R."/>
            <person name="Liao H."/>
            <person name="Li X."/>
            <person name="Kong Y."/>
            <person name="Jiang Z."/>
            <person name="Chourrout D."/>
            <person name="Li R."/>
            <person name="Bao Z."/>
        </authorList>
    </citation>
    <scope>NUCLEOTIDE SEQUENCE [LARGE SCALE GENOMIC DNA]</scope>
    <source>
        <strain evidence="9 10">PY_sf001</strain>
    </source>
</reference>
<evidence type="ECO:0000256" key="3">
    <source>
        <dbReference type="ARBA" id="ARBA00022989"/>
    </source>
</evidence>
<evidence type="ECO:0000313" key="10">
    <source>
        <dbReference type="Proteomes" id="UP000242188"/>
    </source>
</evidence>
<gene>
    <name evidence="9" type="ORF">KP79_PYT18731</name>
</gene>
<dbReference type="InterPro" id="IPR006201">
    <property type="entry name" value="Neur_channel"/>
</dbReference>
<proteinExistence type="predicted"/>